<evidence type="ECO:0000256" key="1">
    <source>
        <dbReference type="PROSITE-ProRule" id="PRU00464"/>
    </source>
</evidence>
<evidence type="ECO:0000313" key="4">
    <source>
        <dbReference type="Proteomes" id="UP001440984"/>
    </source>
</evidence>
<dbReference type="PROSITE" id="PS51084">
    <property type="entry name" value="HIT_2"/>
    <property type="match status" value="1"/>
</dbReference>
<dbReference type="InterPro" id="IPR011146">
    <property type="entry name" value="HIT-like"/>
</dbReference>
<reference evidence="3 4" key="1">
    <citation type="submission" date="2024-05" db="EMBL/GenBank/DDBJ databases">
        <authorList>
            <person name="Zhao H."/>
            <person name="Xu Y."/>
            <person name="Lin S."/>
            <person name="Spain J.C."/>
            <person name="Zhou N.-Y."/>
        </authorList>
    </citation>
    <scope>NUCLEOTIDE SEQUENCE [LARGE SCALE GENOMIC DNA]</scope>
    <source>
        <strain evidence="3 4">NEAU-NG30</strain>
    </source>
</reference>
<gene>
    <name evidence="3" type="ORF">ABJI51_17520</name>
</gene>
<name>A0ABV0LG20_9PSEU</name>
<dbReference type="EMBL" id="JBDZYD010000006">
    <property type="protein sequence ID" value="MEQ0560889.1"/>
    <property type="molecule type" value="Genomic_DNA"/>
</dbReference>
<feature type="short sequence motif" description="Histidine triad motif" evidence="1">
    <location>
        <begin position="97"/>
        <end position="101"/>
    </location>
</feature>
<dbReference type="RefSeq" id="WP_348952094.1">
    <property type="nucleotide sequence ID" value="NZ_JBDZYD010000006.1"/>
</dbReference>
<evidence type="ECO:0000259" key="2">
    <source>
        <dbReference type="PROSITE" id="PS51084"/>
    </source>
</evidence>
<accession>A0ABV0LG20</accession>
<dbReference type="SUPFAM" id="SSF54197">
    <property type="entry name" value="HIT-like"/>
    <property type="match status" value="1"/>
</dbReference>
<comment type="caution">
    <text evidence="3">The sequence shown here is derived from an EMBL/GenBank/DDBJ whole genome shotgun (WGS) entry which is preliminary data.</text>
</comment>
<sequence>MPEPCPICAKHRGEGPLVSPVVWADDHVVVTHRPEPDLLGYLFVEPRRHVGGLADLAESEALGIARAVWVAARALRAELDVESVHTFVAGRSAARVHFHQHVFVRHRGTPAGLGWLDVDWAGAPHGDPAALCGRLAPYFAA</sequence>
<keyword evidence="4" id="KW-1185">Reference proteome</keyword>
<dbReference type="Proteomes" id="UP001440984">
    <property type="component" value="Unassembled WGS sequence"/>
</dbReference>
<organism evidence="3 4">
    <name type="scientific">Amycolatopsis melonis</name>
    <dbReference type="NCBI Taxonomy" id="3156488"/>
    <lineage>
        <taxon>Bacteria</taxon>
        <taxon>Bacillati</taxon>
        <taxon>Actinomycetota</taxon>
        <taxon>Actinomycetes</taxon>
        <taxon>Pseudonocardiales</taxon>
        <taxon>Pseudonocardiaceae</taxon>
        <taxon>Amycolatopsis</taxon>
    </lineage>
</organism>
<proteinExistence type="predicted"/>
<evidence type="ECO:0000313" key="3">
    <source>
        <dbReference type="EMBL" id="MEQ0560889.1"/>
    </source>
</evidence>
<protein>
    <submittedName>
        <fullName evidence="3">HIT domain-containing protein</fullName>
    </submittedName>
</protein>
<dbReference type="Gene3D" id="3.30.428.10">
    <property type="entry name" value="HIT-like"/>
    <property type="match status" value="1"/>
</dbReference>
<dbReference type="InterPro" id="IPR036265">
    <property type="entry name" value="HIT-like_sf"/>
</dbReference>
<dbReference type="Pfam" id="PF01230">
    <property type="entry name" value="HIT"/>
    <property type="match status" value="1"/>
</dbReference>
<feature type="domain" description="HIT" evidence="2">
    <location>
        <begin position="6"/>
        <end position="112"/>
    </location>
</feature>